<dbReference type="AlphaFoldDB" id="A0AAV1C4D1"/>
<dbReference type="EMBL" id="OX459118">
    <property type="protein sequence ID" value="CAI9090479.1"/>
    <property type="molecule type" value="Genomic_DNA"/>
</dbReference>
<accession>A0AAV1C4D1</accession>
<organism evidence="1 2">
    <name type="scientific">Oldenlandia corymbosa var. corymbosa</name>
    <dbReference type="NCBI Taxonomy" id="529605"/>
    <lineage>
        <taxon>Eukaryota</taxon>
        <taxon>Viridiplantae</taxon>
        <taxon>Streptophyta</taxon>
        <taxon>Embryophyta</taxon>
        <taxon>Tracheophyta</taxon>
        <taxon>Spermatophyta</taxon>
        <taxon>Magnoliopsida</taxon>
        <taxon>eudicotyledons</taxon>
        <taxon>Gunneridae</taxon>
        <taxon>Pentapetalae</taxon>
        <taxon>asterids</taxon>
        <taxon>lamiids</taxon>
        <taxon>Gentianales</taxon>
        <taxon>Rubiaceae</taxon>
        <taxon>Rubioideae</taxon>
        <taxon>Spermacoceae</taxon>
        <taxon>Hedyotis-Oldenlandia complex</taxon>
        <taxon>Oldenlandia</taxon>
    </lineage>
</organism>
<evidence type="ECO:0000313" key="1">
    <source>
        <dbReference type="EMBL" id="CAI9090479.1"/>
    </source>
</evidence>
<sequence>MDAYSDQERFLAGGFGFSDPNLDQSPTHRTTDTYADTMKDLHQLPWLERSISINNFSGSFPSELGDLNGLGAHGNPGTLHKGSKNVTVIESV</sequence>
<proteinExistence type="predicted"/>
<protein>
    <submittedName>
        <fullName evidence="1">OLC1v1025257C1</fullName>
    </submittedName>
</protein>
<keyword evidence="2" id="KW-1185">Reference proteome</keyword>
<evidence type="ECO:0000313" key="2">
    <source>
        <dbReference type="Proteomes" id="UP001161247"/>
    </source>
</evidence>
<reference evidence="1" key="1">
    <citation type="submission" date="2023-03" db="EMBL/GenBank/DDBJ databases">
        <authorList>
            <person name="Julca I."/>
        </authorList>
    </citation>
    <scope>NUCLEOTIDE SEQUENCE</scope>
</reference>
<gene>
    <name evidence="1" type="ORF">OLC1_LOCUS2635</name>
</gene>
<dbReference type="Proteomes" id="UP001161247">
    <property type="component" value="Chromosome 1"/>
</dbReference>
<name>A0AAV1C4D1_OLDCO</name>